<organism evidence="2 3">
    <name type="scientific">Antrodiella citrinella</name>
    <dbReference type="NCBI Taxonomy" id="2447956"/>
    <lineage>
        <taxon>Eukaryota</taxon>
        <taxon>Fungi</taxon>
        <taxon>Dikarya</taxon>
        <taxon>Basidiomycota</taxon>
        <taxon>Agaricomycotina</taxon>
        <taxon>Agaricomycetes</taxon>
        <taxon>Polyporales</taxon>
        <taxon>Steccherinaceae</taxon>
        <taxon>Antrodiella</taxon>
    </lineage>
</organism>
<dbReference type="AlphaFoldDB" id="A0A4S4MDQ4"/>
<proteinExistence type="predicted"/>
<dbReference type="Proteomes" id="UP000308730">
    <property type="component" value="Unassembled WGS sequence"/>
</dbReference>
<feature type="compositionally biased region" description="Polar residues" evidence="1">
    <location>
        <begin position="1"/>
        <end position="10"/>
    </location>
</feature>
<feature type="compositionally biased region" description="Low complexity" evidence="1">
    <location>
        <begin position="76"/>
        <end position="86"/>
    </location>
</feature>
<sequence length="557" mass="62161">MINTQGQATQRGPPPPIPPKPGQYGYSAESSTPRIPAHLKGKAREGEGTDVGGAGGARGGNSYPVSNPNPNPVSSPNPVSNPNLVSEGNEQSLVMLLFHKMNSLHQMGQAHLEESRETRKLLAQIVQMGVQQPFNRQNDTVQRRRRGAVNGPEMGPIDVFSSPAPAPAPAPGPTRDGFVDHAVASQNHPGLSRLKDAVRQHFVTLSKCKTGKQLLRKHPPLKKEQITAISENAPNAIVVTADHFRVDFEESWKKGLLNQNARTIFVENFLLAVQGGMYSYPPITPDLLFADQIGDTLDRHMNTLRRRYRDAKKPKSSTQDAKNAILSRMRSRRGTLYESRVTCCIRRGLASHVRLLSLLSPAHMSGDETDSVSDGEHHRPRRVAAQKEHAALYRIVDVPWRSAEFTTFLRTTDAMYRDDWADKLGRAGIVRVQQTFLQKKGLQRRAVRTGGNPPRTRVEKPLAKDATVKYTVPSCLPRNCYKIDWLRKLQPWRRTQMGILEQDYDFTFPADSSTAMESEDPLANLMDIEPEEVDGDEDDREEFYLGGDEEEDSGDEE</sequence>
<comment type="caution">
    <text evidence="2">The sequence shown here is derived from an EMBL/GenBank/DDBJ whole genome shotgun (WGS) entry which is preliminary data.</text>
</comment>
<feature type="compositionally biased region" description="Pro residues" evidence="1">
    <location>
        <begin position="12"/>
        <end position="21"/>
    </location>
</feature>
<evidence type="ECO:0000313" key="3">
    <source>
        <dbReference type="Proteomes" id="UP000308730"/>
    </source>
</evidence>
<dbReference type="EMBL" id="SGPM01000406">
    <property type="protein sequence ID" value="THH23037.1"/>
    <property type="molecule type" value="Genomic_DNA"/>
</dbReference>
<feature type="compositionally biased region" description="Gly residues" evidence="1">
    <location>
        <begin position="49"/>
        <end position="59"/>
    </location>
</feature>
<gene>
    <name evidence="2" type="ORF">EUX98_g8144</name>
</gene>
<accession>A0A4S4MDQ4</accession>
<protein>
    <submittedName>
        <fullName evidence="2">Uncharacterized protein</fullName>
    </submittedName>
</protein>
<name>A0A4S4MDQ4_9APHY</name>
<reference evidence="2 3" key="1">
    <citation type="submission" date="2019-02" db="EMBL/GenBank/DDBJ databases">
        <title>Genome sequencing of the rare red list fungi Antrodiella citrinella (Flaviporus citrinellus).</title>
        <authorList>
            <person name="Buettner E."/>
            <person name="Kellner H."/>
        </authorList>
    </citation>
    <scope>NUCLEOTIDE SEQUENCE [LARGE SCALE GENOMIC DNA]</scope>
    <source>
        <strain evidence="2 3">DSM 108506</strain>
    </source>
</reference>
<feature type="region of interest" description="Disordered" evidence="1">
    <location>
        <begin position="1"/>
        <end position="86"/>
    </location>
</feature>
<evidence type="ECO:0000313" key="2">
    <source>
        <dbReference type="EMBL" id="THH23037.1"/>
    </source>
</evidence>
<dbReference type="OrthoDB" id="2794493at2759"/>
<keyword evidence="3" id="KW-1185">Reference proteome</keyword>
<feature type="region of interest" description="Disordered" evidence="1">
    <location>
        <begin position="529"/>
        <end position="557"/>
    </location>
</feature>
<evidence type="ECO:0000256" key="1">
    <source>
        <dbReference type="SAM" id="MobiDB-lite"/>
    </source>
</evidence>